<dbReference type="Gene3D" id="3.90.550.10">
    <property type="entry name" value="Spore Coat Polysaccharide Biosynthesis Protein SpsA, Chain A"/>
    <property type="match status" value="1"/>
</dbReference>
<proteinExistence type="predicted"/>
<dbReference type="Proteomes" id="UP001621964">
    <property type="component" value="Unassembled WGS sequence"/>
</dbReference>
<evidence type="ECO:0000313" key="2">
    <source>
        <dbReference type="EMBL" id="MFK7641608.1"/>
    </source>
</evidence>
<keyword evidence="3" id="KW-1185">Reference proteome</keyword>
<evidence type="ECO:0000313" key="3">
    <source>
        <dbReference type="Proteomes" id="UP001621964"/>
    </source>
</evidence>
<gene>
    <name evidence="2" type="ORF">ACI43T_03725</name>
</gene>
<dbReference type="RefSeq" id="WP_377080633.1">
    <property type="nucleotide sequence ID" value="NZ_JBJGEB010000003.1"/>
</dbReference>
<reference evidence="2 3" key="1">
    <citation type="submission" date="2024-11" db="EMBL/GenBank/DDBJ databases">
        <authorList>
            <person name="Mikucki A.G."/>
            <person name="Kahler C.M."/>
        </authorList>
    </citation>
    <scope>NUCLEOTIDE SEQUENCE [LARGE SCALE GENOMIC DNA]</scope>
    <source>
        <strain evidence="2 3">EXNM717</strain>
    </source>
</reference>
<dbReference type="EMBL" id="JBJGEB010000003">
    <property type="protein sequence ID" value="MFK7641608.1"/>
    <property type="molecule type" value="Genomic_DNA"/>
</dbReference>
<protein>
    <submittedName>
        <fullName evidence="2">Glycosyltransferase family 2 protein</fullName>
    </submittedName>
</protein>
<comment type="caution">
    <text evidence="2">The sequence shown here is derived from an EMBL/GenBank/DDBJ whole genome shotgun (WGS) entry which is preliminary data.</text>
</comment>
<sequence>MNPSLDVVIPCYNAAETLRAAAESALKQQKVRTVWLVDDASQDGTQEIMTELAAQYPAIRCEFLAENGGAAKARNWGALQSTADFVAFLDADDAYESDVLTAAYMALCNFYYLGLVRLKLRPVGFPERYTRHAGFAEAWRRLEMTVGGNTVFRRSVLLACGGFPQDGLFRKFGGEDAALGIALTRSSVVGTLFGTEDAAVRHVYRRGIHAERLLDTAIFGMTPAGIDEKHQIEAEAVTQRICANLAEVKANLSFGQTGIMDLQVSYDR</sequence>
<dbReference type="InterPro" id="IPR001173">
    <property type="entry name" value="Glyco_trans_2-like"/>
</dbReference>
<name>A0ABW8Q231_9NEIS</name>
<dbReference type="PANTHER" id="PTHR43685:SF2">
    <property type="entry name" value="GLYCOSYLTRANSFERASE 2-LIKE DOMAIN-CONTAINING PROTEIN"/>
    <property type="match status" value="1"/>
</dbReference>
<feature type="domain" description="Glycosyltransferase 2-like" evidence="1">
    <location>
        <begin position="7"/>
        <end position="111"/>
    </location>
</feature>
<dbReference type="Pfam" id="PF00535">
    <property type="entry name" value="Glycos_transf_2"/>
    <property type="match status" value="1"/>
</dbReference>
<dbReference type="SUPFAM" id="SSF53448">
    <property type="entry name" value="Nucleotide-diphospho-sugar transferases"/>
    <property type="match status" value="1"/>
</dbReference>
<dbReference type="PANTHER" id="PTHR43685">
    <property type="entry name" value="GLYCOSYLTRANSFERASE"/>
    <property type="match status" value="1"/>
</dbReference>
<evidence type="ECO:0000259" key="1">
    <source>
        <dbReference type="Pfam" id="PF00535"/>
    </source>
</evidence>
<accession>A0ABW8Q231</accession>
<dbReference type="InterPro" id="IPR050834">
    <property type="entry name" value="Glycosyltransf_2"/>
</dbReference>
<organism evidence="2 3">
    <name type="scientific">Neisseria oralis</name>
    <dbReference type="NCBI Taxonomy" id="1107316"/>
    <lineage>
        <taxon>Bacteria</taxon>
        <taxon>Pseudomonadati</taxon>
        <taxon>Pseudomonadota</taxon>
        <taxon>Betaproteobacteria</taxon>
        <taxon>Neisseriales</taxon>
        <taxon>Neisseriaceae</taxon>
        <taxon>Neisseria</taxon>
    </lineage>
</organism>
<dbReference type="InterPro" id="IPR029044">
    <property type="entry name" value="Nucleotide-diphossugar_trans"/>
</dbReference>
<dbReference type="CDD" id="cd00761">
    <property type="entry name" value="Glyco_tranf_GTA_type"/>
    <property type="match status" value="1"/>
</dbReference>